<feature type="region of interest" description="Disordered" evidence="1">
    <location>
        <begin position="89"/>
        <end position="115"/>
    </location>
</feature>
<protein>
    <submittedName>
        <fullName evidence="5">Transposase</fullName>
    </submittedName>
</protein>
<evidence type="ECO:0000259" key="2">
    <source>
        <dbReference type="Pfam" id="PF03050"/>
    </source>
</evidence>
<feature type="domain" description="Transposase IS66 zinc-finger binding" evidence="3">
    <location>
        <begin position="135"/>
        <end position="177"/>
    </location>
</feature>
<proteinExistence type="predicted"/>
<evidence type="ECO:0000259" key="4">
    <source>
        <dbReference type="Pfam" id="PF13007"/>
    </source>
</evidence>
<evidence type="ECO:0000259" key="3">
    <source>
        <dbReference type="Pfam" id="PF13005"/>
    </source>
</evidence>
<dbReference type="PANTHER" id="PTHR33678">
    <property type="entry name" value="BLL1576 PROTEIN"/>
    <property type="match status" value="1"/>
</dbReference>
<dbReference type="InterPro" id="IPR024474">
    <property type="entry name" value="Znf_dom_IS66"/>
</dbReference>
<dbReference type="EMBL" id="CP089984">
    <property type="protein sequence ID" value="WXB11872.1"/>
    <property type="molecule type" value="Genomic_DNA"/>
</dbReference>
<accession>A0ABZ2LLQ7</accession>
<dbReference type="Proteomes" id="UP001370348">
    <property type="component" value="Chromosome"/>
</dbReference>
<evidence type="ECO:0000256" key="1">
    <source>
        <dbReference type="SAM" id="MobiDB-lite"/>
    </source>
</evidence>
<sequence>MSEPDLRPKMLDDVADVETKLFAMLDEGRGREAIRVLLSLLVDLRERNLSTEARLHGLLRKVYGRSSERIAQTQLDLFLAMLDAGKKADASTDAPNLPEPGTKPVSTKRGGGRKPLPDNLPIEVIEIRVPEADRPCPYCSKERTSCGHEVSRMLEYIPPSFKILEERREKLVCRPCGEITTAPLGDRVLEGARPGPQLVATLIVDKWQDATPHNRNVDFFSRLGVHIARQRLTDWAAAGLDALAPIAWRITQRALGASYLNIDDTGLRVLDRDHPSGVKRGHMWSIVASEEKLVSYLLPRRLGDGIVTGLNDRDQHALNGTSPARSRSGRCR</sequence>
<organism evidence="5 6">
    <name type="scientific">Pendulispora albinea</name>
    <dbReference type="NCBI Taxonomy" id="2741071"/>
    <lineage>
        <taxon>Bacteria</taxon>
        <taxon>Pseudomonadati</taxon>
        <taxon>Myxococcota</taxon>
        <taxon>Myxococcia</taxon>
        <taxon>Myxococcales</taxon>
        <taxon>Sorangiineae</taxon>
        <taxon>Pendulisporaceae</taxon>
        <taxon>Pendulispora</taxon>
    </lineage>
</organism>
<dbReference type="Pfam" id="PF13005">
    <property type="entry name" value="zf-IS66"/>
    <property type="match status" value="1"/>
</dbReference>
<dbReference type="InterPro" id="IPR004291">
    <property type="entry name" value="Transposase_IS66_central"/>
</dbReference>
<evidence type="ECO:0000313" key="5">
    <source>
        <dbReference type="EMBL" id="WXB11872.1"/>
    </source>
</evidence>
<feature type="region of interest" description="Disordered" evidence="1">
    <location>
        <begin position="313"/>
        <end position="332"/>
    </location>
</feature>
<keyword evidence="6" id="KW-1185">Reference proteome</keyword>
<dbReference type="InterPro" id="IPR052344">
    <property type="entry name" value="Transposase-related"/>
</dbReference>
<name>A0ABZ2LLQ7_9BACT</name>
<dbReference type="Pfam" id="PF03050">
    <property type="entry name" value="DDE_Tnp_IS66"/>
    <property type="match status" value="1"/>
</dbReference>
<dbReference type="Pfam" id="PF13007">
    <property type="entry name" value="LZ_Tnp_IS66"/>
    <property type="match status" value="1"/>
</dbReference>
<feature type="domain" description="Transposase TnpC homeodomain" evidence="4">
    <location>
        <begin position="52"/>
        <end position="125"/>
    </location>
</feature>
<dbReference type="InterPro" id="IPR024463">
    <property type="entry name" value="Transposase_TnpC_homeodom"/>
</dbReference>
<evidence type="ECO:0000313" key="6">
    <source>
        <dbReference type="Proteomes" id="UP001370348"/>
    </source>
</evidence>
<reference evidence="5 6" key="1">
    <citation type="submission" date="2021-12" db="EMBL/GenBank/DDBJ databases">
        <title>Discovery of the Pendulisporaceae a myxobacterial family with distinct sporulation behavior and unique specialized metabolism.</title>
        <authorList>
            <person name="Garcia R."/>
            <person name="Popoff A."/>
            <person name="Bader C.D."/>
            <person name="Loehr J."/>
            <person name="Walesch S."/>
            <person name="Walt C."/>
            <person name="Boldt J."/>
            <person name="Bunk B."/>
            <person name="Haeckl F.J.F.P.J."/>
            <person name="Gunesch A.P."/>
            <person name="Birkelbach J."/>
            <person name="Nuebel U."/>
            <person name="Pietschmann T."/>
            <person name="Bach T."/>
            <person name="Mueller R."/>
        </authorList>
    </citation>
    <scope>NUCLEOTIDE SEQUENCE [LARGE SCALE GENOMIC DNA]</scope>
    <source>
        <strain evidence="5 6">MSr11954</strain>
    </source>
</reference>
<dbReference type="RefSeq" id="WP_394821487.1">
    <property type="nucleotide sequence ID" value="NZ_CP089984.1"/>
</dbReference>
<gene>
    <name evidence="5" type="ORF">LZC94_28945</name>
</gene>
<feature type="domain" description="Transposase IS66 central" evidence="2">
    <location>
        <begin position="193"/>
        <end position="297"/>
    </location>
</feature>